<keyword evidence="6" id="KW-1185">Reference proteome</keyword>
<accession>A0ABD2ZSG6</accession>
<dbReference type="Gene3D" id="3.40.30.10">
    <property type="entry name" value="Glutaredoxin"/>
    <property type="match status" value="1"/>
</dbReference>
<dbReference type="PROSITE" id="PS51354">
    <property type="entry name" value="GLUTAREDOXIN_2"/>
    <property type="match status" value="1"/>
</dbReference>
<sequence length="125" mass="13662">MCHVVKQLLLGLGVNPTILLVDEEEEVDVIGELSKIVRDVDGDEDNNGKVQFPAVFVGGKWFGGTLMLMKALLHFEFISFLRVGTGGDEAGIWAGDLANEVEEEIDLKDIELTTIRSDGARGMDQ</sequence>
<comment type="similarity">
    <text evidence="2">Belongs to the glutaredoxin family. CC-type subfamily.</text>
</comment>
<name>A0ABD2ZSG6_9GENT</name>
<evidence type="ECO:0000256" key="2">
    <source>
        <dbReference type="ARBA" id="ARBA00007568"/>
    </source>
</evidence>
<evidence type="ECO:0000313" key="5">
    <source>
        <dbReference type="EMBL" id="KAL3522372.1"/>
    </source>
</evidence>
<comment type="caution">
    <text evidence="5">The sequence shown here is derived from an EMBL/GenBank/DDBJ whole genome shotgun (WGS) entry which is preliminary data.</text>
</comment>
<keyword evidence="3" id="KW-0963">Cytoplasm</keyword>
<reference evidence="5 6" key="1">
    <citation type="submission" date="2024-11" db="EMBL/GenBank/DDBJ databases">
        <title>A near-complete genome assembly of Cinchona calisaya.</title>
        <authorList>
            <person name="Lian D.C."/>
            <person name="Zhao X.W."/>
            <person name="Wei L."/>
        </authorList>
    </citation>
    <scope>NUCLEOTIDE SEQUENCE [LARGE SCALE GENOMIC DNA]</scope>
    <source>
        <tissue evidence="5">Nenye</tissue>
    </source>
</reference>
<dbReference type="SUPFAM" id="SSF52833">
    <property type="entry name" value="Thioredoxin-like"/>
    <property type="match status" value="1"/>
</dbReference>
<evidence type="ECO:0000256" key="1">
    <source>
        <dbReference type="ARBA" id="ARBA00004496"/>
    </source>
</evidence>
<evidence type="ECO:0000256" key="3">
    <source>
        <dbReference type="ARBA" id="ARBA00022490"/>
    </source>
</evidence>
<dbReference type="PANTHER" id="PTHR10168">
    <property type="entry name" value="GLUTAREDOXIN"/>
    <property type="match status" value="1"/>
</dbReference>
<organism evidence="5 6">
    <name type="scientific">Cinchona calisaya</name>
    <dbReference type="NCBI Taxonomy" id="153742"/>
    <lineage>
        <taxon>Eukaryota</taxon>
        <taxon>Viridiplantae</taxon>
        <taxon>Streptophyta</taxon>
        <taxon>Embryophyta</taxon>
        <taxon>Tracheophyta</taxon>
        <taxon>Spermatophyta</taxon>
        <taxon>Magnoliopsida</taxon>
        <taxon>eudicotyledons</taxon>
        <taxon>Gunneridae</taxon>
        <taxon>Pentapetalae</taxon>
        <taxon>asterids</taxon>
        <taxon>lamiids</taxon>
        <taxon>Gentianales</taxon>
        <taxon>Rubiaceae</taxon>
        <taxon>Cinchonoideae</taxon>
        <taxon>Cinchoneae</taxon>
        <taxon>Cinchona</taxon>
    </lineage>
</organism>
<protein>
    <recommendedName>
        <fullName evidence="7">Glutaredoxin-like protein</fullName>
    </recommendedName>
</protein>
<gene>
    <name evidence="5" type="ORF">ACH5RR_015206</name>
</gene>
<dbReference type="EMBL" id="JBJUIK010000007">
    <property type="protein sequence ID" value="KAL3522372.1"/>
    <property type="molecule type" value="Genomic_DNA"/>
</dbReference>
<dbReference type="InterPro" id="IPR011905">
    <property type="entry name" value="GlrX-like_pln_2"/>
</dbReference>
<dbReference type="AlphaFoldDB" id="A0ABD2ZSG6"/>
<proteinExistence type="inferred from homology"/>
<dbReference type="InterPro" id="IPR036249">
    <property type="entry name" value="Thioredoxin-like_sf"/>
</dbReference>
<comment type="subcellular location">
    <subcellularLocation>
        <location evidence="1">Cytoplasm</location>
    </subcellularLocation>
</comment>
<keyword evidence="4" id="KW-0676">Redox-active center</keyword>
<dbReference type="Proteomes" id="UP001630127">
    <property type="component" value="Unassembled WGS sequence"/>
</dbReference>
<evidence type="ECO:0008006" key="7">
    <source>
        <dbReference type="Google" id="ProtNLM"/>
    </source>
</evidence>
<dbReference type="GO" id="GO:0005737">
    <property type="term" value="C:cytoplasm"/>
    <property type="evidence" value="ECO:0007669"/>
    <property type="project" value="UniProtKB-SubCell"/>
</dbReference>
<evidence type="ECO:0000256" key="4">
    <source>
        <dbReference type="ARBA" id="ARBA00023284"/>
    </source>
</evidence>
<evidence type="ECO:0000313" key="6">
    <source>
        <dbReference type="Proteomes" id="UP001630127"/>
    </source>
</evidence>